<dbReference type="EMBL" id="DS547118">
    <property type="protein sequence ID" value="EDR04453.1"/>
    <property type="molecule type" value="Genomic_DNA"/>
</dbReference>
<dbReference type="HOGENOM" id="CLU_2210492_0_0_1"/>
<dbReference type="Proteomes" id="UP000001194">
    <property type="component" value="Unassembled WGS sequence"/>
</dbReference>
<protein>
    <submittedName>
        <fullName evidence="1">Predicted protein</fullName>
    </submittedName>
</protein>
<dbReference type="GeneID" id="6080494"/>
<reference evidence="1 2" key="1">
    <citation type="journal article" date="2008" name="Nature">
        <title>The genome of Laccaria bicolor provides insights into mycorrhizal symbiosis.</title>
        <authorList>
            <person name="Martin F."/>
            <person name="Aerts A."/>
            <person name="Ahren D."/>
            <person name="Brun A."/>
            <person name="Danchin E.G.J."/>
            <person name="Duchaussoy F."/>
            <person name="Gibon J."/>
            <person name="Kohler A."/>
            <person name="Lindquist E."/>
            <person name="Pereda V."/>
            <person name="Salamov A."/>
            <person name="Shapiro H.J."/>
            <person name="Wuyts J."/>
            <person name="Blaudez D."/>
            <person name="Buee M."/>
            <person name="Brokstein P."/>
            <person name="Canbaeck B."/>
            <person name="Cohen D."/>
            <person name="Courty P.E."/>
            <person name="Coutinho P.M."/>
            <person name="Delaruelle C."/>
            <person name="Detter J.C."/>
            <person name="Deveau A."/>
            <person name="DiFazio S."/>
            <person name="Duplessis S."/>
            <person name="Fraissinet-Tachet L."/>
            <person name="Lucic E."/>
            <person name="Frey-Klett P."/>
            <person name="Fourrey C."/>
            <person name="Feussner I."/>
            <person name="Gay G."/>
            <person name="Grimwood J."/>
            <person name="Hoegger P.J."/>
            <person name="Jain P."/>
            <person name="Kilaru S."/>
            <person name="Labbe J."/>
            <person name="Lin Y.C."/>
            <person name="Legue V."/>
            <person name="Le Tacon F."/>
            <person name="Marmeisse R."/>
            <person name="Melayah D."/>
            <person name="Montanini B."/>
            <person name="Muratet M."/>
            <person name="Nehls U."/>
            <person name="Niculita-Hirzel H."/>
            <person name="Oudot-Le Secq M.P."/>
            <person name="Peter M."/>
            <person name="Quesneville H."/>
            <person name="Rajashekar B."/>
            <person name="Reich M."/>
            <person name="Rouhier N."/>
            <person name="Schmutz J."/>
            <person name="Yin T."/>
            <person name="Chalot M."/>
            <person name="Henrissat B."/>
            <person name="Kuees U."/>
            <person name="Lucas S."/>
            <person name="Van de Peer Y."/>
            <person name="Podila G.K."/>
            <person name="Polle A."/>
            <person name="Pukkila P.J."/>
            <person name="Richardson P.M."/>
            <person name="Rouze P."/>
            <person name="Sanders I.R."/>
            <person name="Stajich J.E."/>
            <person name="Tunlid A."/>
            <person name="Tuskan G."/>
            <person name="Grigoriev I.V."/>
        </authorList>
    </citation>
    <scope>NUCLEOTIDE SEQUENCE [LARGE SCALE GENOMIC DNA]</scope>
    <source>
        <strain evidence="2">S238N-H82 / ATCC MYA-4686</strain>
    </source>
</reference>
<evidence type="ECO:0000313" key="1">
    <source>
        <dbReference type="EMBL" id="EDR04453.1"/>
    </source>
</evidence>
<dbReference type="RefSeq" id="XP_001884972.1">
    <property type="nucleotide sequence ID" value="XM_001884937.1"/>
</dbReference>
<dbReference type="KEGG" id="lbc:LACBIDRAFT_304522"/>
<sequence>MPRTLLDVFHIRSVSSYNTHTTTFPVASSMYAPTYPLRLLLNVDAFHSILLVSGRHLRRLGCRPQRVSPLCLTSPPSTYARSPFHDFIGCSQCRSGERLLRQCMRSR</sequence>
<organism evidence="2">
    <name type="scientific">Laccaria bicolor (strain S238N-H82 / ATCC MYA-4686)</name>
    <name type="common">Bicoloured deceiver</name>
    <name type="synonym">Laccaria laccata var. bicolor</name>
    <dbReference type="NCBI Taxonomy" id="486041"/>
    <lineage>
        <taxon>Eukaryota</taxon>
        <taxon>Fungi</taxon>
        <taxon>Dikarya</taxon>
        <taxon>Basidiomycota</taxon>
        <taxon>Agaricomycotina</taxon>
        <taxon>Agaricomycetes</taxon>
        <taxon>Agaricomycetidae</taxon>
        <taxon>Agaricales</taxon>
        <taxon>Agaricineae</taxon>
        <taxon>Hydnangiaceae</taxon>
        <taxon>Laccaria</taxon>
    </lineage>
</organism>
<gene>
    <name evidence="1" type="ORF">LACBIDRAFT_304522</name>
</gene>
<keyword evidence="2" id="KW-1185">Reference proteome</keyword>
<dbReference type="InParanoid" id="B0DLT9"/>
<dbReference type="AlphaFoldDB" id="B0DLT9"/>
<name>B0DLT9_LACBS</name>
<evidence type="ECO:0000313" key="2">
    <source>
        <dbReference type="Proteomes" id="UP000001194"/>
    </source>
</evidence>
<accession>B0DLT9</accession>
<proteinExistence type="predicted"/>